<evidence type="ECO:0000256" key="3">
    <source>
        <dbReference type="ARBA" id="ARBA00022519"/>
    </source>
</evidence>
<gene>
    <name evidence="12" type="primary">fluC</name>
    <name evidence="12" type="synonym">crcB</name>
    <name evidence="13" type="ORF">H0E84_16300</name>
</gene>
<dbReference type="GO" id="GO:0062054">
    <property type="term" value="F:fluoride channel activity"/>
    <property type="evidence" value="ECO:0007669"/>
    <property type="project" value="UniProtKB-UniRule"/>
</dbReference>
<reference evidence="13 14" key="1">
    <citation type="submission" date="2020-07" db="EMBL/GenBank/DDBJ databases">
        <title>Luteimonas sp. SJ-92.</title>
        <authorList>
            <person name="Huang X.-X."/>
            <person name="Xu L."/>
            <person name="Sun J.-Q."/>
        </authorList>
    </citation>
    <scope>NUCLEOTIDE SEQUENCE [LARGE SCALE GENOMIC DNA]</scope>
    <source>
        <strain evidence="13 14">SJ-92</strain>
    </source>
</reference>
<evidence type="ECO:0000313" key="13">
    <source>
        <dbReference type="EMBL" id="NZA27942.1"/>
    </source>
</evidence>
<keyword evidence="12" id="KW-0479">Metal-binding</keyword>
<evidence type="ECO:0000256" key="11">
    <source>
        <dbReference type="ARBA" id="ARBA00035585"/>
    </source>
</evidence>
<dbReference type="GO" id="GO:0140114">
    <property type="term" value="P:cellular detoxification of fluoride"/>
    <property type="evidence" value="ECO:0007669"/>
    <property type="project" value="UniProtKB-UniRule"/>
</dbReference>
<evidence type="ECO:0000256" key="8">
    <source>
        <dbReference type="ARBA" id="ARBA00023136"/>
    </source>
</evidence>
<feature type="binding site" evidence="12">
    <location>
        <position position="80"/>
    </location>
    <ligand>
        <name>Na(+)</name>
        <dbReference type="ChEBI" id="CHEBI:29101"/>
        <note>structural</note>
    </ligand>
</feature>
<comment type="function">
    <text evidence="12">Fluoride-specific ion channel. Important for reducing fluoride concentration in the cell, thus reducing its toxicity.</text>
</comment>
<evidence type="ECO:0000256" key="1">
    <source>
        <dbReference type="ARBA" id="ARBA00004651"/>
    </source>
</evidence>
<feature type="transmembrane region" description="Helical" evidence="12">
    <location>
        <begin position="38"/>
        <end position="63"/>
    </location>
</feature>
<evidence type="ECO:0000256" key="2">
    <source>
        <dbReference type="ARBA" id="ARBA00022475"/>
    </source>
</evidence>
<feature type="transmembrane region" description="Helical" evidence="12">
    <location>
        <begin position="69"/>
        <end position="94"/>
    </location>
</feature>
<feature type="binding site" evidence="12">
    <location>
        <position position="83"/>
    </location>
    <ligand>
        <name>Na(+)</name>
        <dbReference type="ChEBI" id="CHEBI:29101"/>
        <note>structural</note>
    </ligand>
</feature>
<comment type="activity regulation">
    <text evidence="12">Na(+) is not transported, but it plays an essential structural role and its presence is essential for fluoride channel function.</text>
</comment>
<dbReference type="Proteomes" id="UP000578091">
    <property type="component" value="Unassembled WGS sequence"/>
</dbReference>
<keyword evidence="3" id="KW-0997">Cell inner membrane</keyword>
<keyword evidence="14" id="KW-1185">Reference proteome</keyword>
<keyword evidence="6 12" id="KW-0915">Sodium</keyword>
<dbReference type="GO" id="GO:0005886">
    <property type="term" value="C:plasma membrane"/>
    <property type="evidence" value="ECO:0007669"/>
    <property type="project" value="UniProtKB-SubCell"/>
</dbReference>
<evidence type="ECO:0000256" key="7">
    <source>
        <dbReference type="ARBA" id="ARBA00023065"/>
    </source>
</evidence>
<feature type="transmembrane region" description="Helical" evidence="12">
    <location>
        <begin position="106"/>
        <end position="126"/>
    </location>
</feature>
<keyword evidence="8 12" id="KW-0472">Membrane</keyword>
<dbReference type="RefSeq" id="WP_180679703.1">
    <property type="nucleotide sequence ID" value="NZ_JACCKA010000087.1"/>
</dbReference>
<accession>A0A853JGU6</accession>
<dbReference type="AlphaFoldDB" id="A0A853JGU6"/>
<feature type="transmembrane region" description="Helical" evidence="12">
    <location>
        <begin position="6"/>
        <end position="26"/>
    </location>
</feature>
<evidence type="ECO:0000256" key="4">
    <source>
        <dbReference type="ARBA" id="ARBA00022692"/>
    </source>
</evidence>
<evidence type="ECO:0000256" key="5">
    <source>
        <dbReference type="ARBA" id="ARBA00022989"/>
    </source>
</evidence>
<dbReference type="EMBL" id="JACCKA010000087">
    <property type="protein sequence ID" value="NZA27942.1"/>
    <property type="molecule type" value="Genomic_DNA"/>
</dbReference>
<evidence type="ECO:0000256" key="12">
    <source>
        <dbReference type="HAMAP-Rule" id="MF_00454"/>
    </source>
</evidence>
<evidence type="ECO:0000256" key="10">
    <source>
        <dbReference type="ARBA" id="ARBA00035120"/>
    </source>
</evidence>
<dbReference type="PANTHER" id="PTHR28259">
    <property type="entry name" value="FLUORIDE EXPORT PROTEIN 1-RELATED"/>
    <property type="match status" value="1"/>
</dbReference>
<evidence type="ECO:0000313" key="14">
    <source>
        <dbReference type="Proteomes" id="UP000578091"/>
    </source>
</evidence>
<proteinExistence type="inferred from homology"/>
<keyword evidence="12" id="KW-0813">Transport</keyword>
<name>A0A853JGU6_9GAMM</name>
<comment type="similarity">
    <text evidence="10 12">Belongs to the fluoride channel Fluc/FEX (TC 1.A.43) family.</text>
</comment>
<comment type="subcellular location">
    <subcellularLocation>
        <location evidence="1 12">Cell membrane</location>
        <topology evidence="1 12">Multi-pass membrane protein</topology>
    </subcellularLocation>
</comment>
<organism evidence="13 14">
    <name type="scientific">Luteimonas salinisoli</name>
    <dbReference type="NCBI Taxonomy" id="2752307"/>
    <lineage>
        <taxon>Bacteria</taxon>
        <taxon>Pseudomonadati</taxon>
        <taxon>Pseudomonadota</taxon>
        <taxon>Gammaproteobacteria</taxon>
        <taxon>Lysobacterales</taxon>
        <taxon>Lysobacteraceae</taxon>
        <taxon>Luteimonas</taxon>
    </lineage>
</organism>
<protein>
    <recommendedName>
        <fullName evidence="12">Fluoride-specific ion channel FluC</fullName>
    </recommendedName>
</protein>
<sequence length="128" mass="12857">MSPTWWVQLLCVLGGGAVGGVLRHLATEWIDRRGGGAFPWGTLGVNASGAFAAGCLLAALEAAPAHARLLWLCLGIGLLGSYTTVSALALQTLLLARGGARARAAAYLLASLGAGLATVAGGYWLVAG</sequence>
<keyword evidence="4 12" id="KW-0812">Transmembrane</keyword>
<dbReference type="HAMAP" id="MF_00454">
    <property type="entry name" value="FluC"/>
    <property type="match status" value="1"/>
</dbReference>
<keyword evidence="5 12" id="KW-1133">Transmembrane helix</keyword>
<dbReference type="GO" id="GO:0046872">
    <property type="term" value="F:metal ion binding"/>
    <property type="evidence" value="ECO:0007669"/>
    <property type="project" value="UniProtKB-KW"/>
</dbReference>
<comment type="caution">
    <text evidence="13">The sequence shown here is derived from an EMBL/GenBank/DDBJ whole genome shotgun (WGS) entry which is preliminary data.</text>
</comment>
<evidence type="ECO:0000256" key="6">
    <source>
        <dbReference type="ARBA" id="ARBA00023053"/>
    </source>
</evidence>
<dbReference type="InterPro" id="IPR003691">
    <property type="entry name" value="FluC"/>
</dbReference>
<dbReference type="PANTHER" id="PTHR28259:SF1">
    <property type="entry name" value="FLUORIDE EXPORT PROTEIN 1-RELATED"/>
    <property type="match status" value="1"/>
</dbReference>
<keyword evidence="9 12" id="KW-0407">Ion channel</keyword>
<evidence type="ECO:0000256" key="9">
    <source>
        <dbReference type="ARBA" id="ARBA00023303"/>
    </source>
</evidence>
<comment type="catalytic activity">
    <reaction evidence="11">
        <text>fluoride(in) = fluoride(out)</text>
        <dbReference type="Rhea" id="RHEA:76159"/>
        <dbReference type="ChEBI" id="CHEBI:17051"/>
    </reaction>
    <physiologicalReaction direction="left-to-right" evidence="11">
        <dbReference type="Rhea" id="RHEA:76160"/>
    </physiologicalReaction>
</comment>
<keyword evidence="7 12" id="KW-0406">Ion transport</keyword>
<dbReference type="Pfam" id="PF02537">
    <property type="entry name" value="CRCB"/>
    <property type="match status" value="1"/>
</dbReference>
<keyword evidence="2 12" id="KW-1003">Cell membrane</keyword>